<evidence type="ECO:0000313" key="2">
    <source>
        <dbReference type="Proteomes" id="UP000694892"/>
    </source>
</evidence>
<dbReference type="EMBL" id="CM004477">
    <property type="protein sequence ID" value="OCT74181.1"/>
    <property type="molecule type" value="Genomic_DNA"/>
</dbReference>
<dbReference type="AlphaFoldDB" id="A0A974CK83"/>
<dbReference type="Proteomes" id="UP000694892">
    <property type="component" value="Chromosome 6S"/>
</dbReference>
<evidence type="ECO:0000313" key="1">
    <source>
        <dbReference type="EMBL" id="OCT74181.1"/>
    </source>
</evidence>
<name>A0A974CK83_XENLA</name>
<gene>
    <name evidence="1" type="ORF">XELAEV_18033139mg</name>
</gene>
<sequence length="90" mass="9932">MSVIKGICQGMQQTIESLLGREYVMQQAIVSLLNRTSMAVDNSKSIGQGIGQGMWQTIASLLKENSTCRDCTFRKYRESLGSQDGYSCNS</sequence>
<organism evidence="1 2">
    <name type="scientific">Xenopus laevis</name>
    <name type="common">African clawed frog</name>
    <dbReference type="NCBI Taxonomy" id="8355"/>
    <lineage>
        <taxon>Eukaryota</taxon>
        <taxon>Metazoa</taxon>
        <taxon>Chordata</taxon>
        <taxon>Craniata</taxon>
        <taxon>Vertebrata</taxon>
        <taxon>Euteleostomi</taxon>
        <taxon>Amphibia</taxon>
        <taxon>Batrachia</taxon>
        <taxon>Anura</taxon>
        <taxon>Pipoidea</taxon>
        <taxon>Pipidae</taxon>
        <taxon>Xenopodinae</taxon>
        <taxon>Xenopus</taxon>
        <taxon>Xenopus</taxon>
    </lineage>
</organism>
<protein>
    <submittedName>
        <fullName evidence="1">Uncharacterized protein</fullName>
    </submittedName>
</protein>
<reference evidence="2" key="1">
    <citation type="journal article" date="2016" name="Nature">
        <title>Genome evolution in the allotetraploid frog Xenopus laevis.</title>
        <authorList>
            <person name="Session A.M."/>
            <person name="Uno Y."/>
            <person name="Kwon T."/>
            <person name="Chapman J.A."/>
            <person name="Toyoda A."/>
            <person name="Takahashi S."/>
            <person name="Fukui A."/>
            <person name="Hikosaka A."/>
            <person name="Suzuki A."/>
            <person name="Kondo M."/>
            <person name="van Heeringen S.J."/>
            <person name="Quigley I."/>
            <person name="Heinz S."/>
            <person name="Ogino H."/>
            <person name="Ochi H."/>
            <person name="Hellsten U."/>
            <person name="Lyons J.B."/>
            <person name="Simakov O."/>
            <person name="Putnam N."/>
            <person name="Stites J."/>
            <person name="Kuroki Y."/>
            <person name="Tanaka T."/>
            <person name="Michiue T."/>
            <person name="Watanabe M."/>
            <person name="Bogdanovic O."/>
            <person name="Lister R."/>
            <person name="Georgiou G."/>
            <person name="Paranjpe S.S."/>
            <person name="van Kruijsbergen I."/>
            <person name="Shu S."/>
            <person name="Carlson J."/>
            <person name="Kinoshita T."/>
            <person name="Ohta Y."/>
            <person name="Mawaribuchi S."/>
            <person name="Jenkins J."/>
            <person name="Grimwood J."/>
            <person name="Schmutz J."/>
            <person name="Mitros T."/>
            <person name="Mozaffari S.V."/>
            <person name="Suzuki Y."/>
            <person name="Haramoto Y."/>
            <person name="Yamamoto T.S."/>
            <person name="Takagi C."/>
            <person name="Heald R."/>
            <person name="Miller K."/>
            <person name="Haudenschild C."/>
            <person name="Kitzman J."/>
            <person name="Nakayama T."/>
            <person name="Izutsu Y."/>
            <person name="Robert J."/>
            <person name="Fortriede J."/>
            <person name="Burns K."/>
            <person name="Lotay V."/>
            <person name="Karimi K."/>
            <person name="Yasuoka Y."/>
            <person name="Dichmann D.S."/>
            <person name="Flajnik M.F."/>
            <person name="Houston D.W."/>
            <person name="Shendure J."/>
            <person name="DuPasquier L."/>
            <person name="Vize P.D."/>
            <person name="Zorn A.M."/>
            <person name="Ito M."/>
            <person name="Marcotte E.M."/>
            <person name="Wallingford J.B."/>
            <person name="Ito Y."/>
            <person name="Asashima M."/>
            <person name="Ueno N."/>
            <person name="Matsuda Y."/>
            <person name="Veenstra G.J."/>
            <person name="Fujiyama A."/>
            <person name="Harland R.M."/>
            <person name="Taira M."/>
            <person name="Rokhsar D.S."/>
        </authorList>
    </citation>
    <scope>NUCLEOTIDE SEQUENCE [LARGE SCALE GENOMIC DNA]</scope>
    <source>
        <strain evidence="2">J</strain>
    </source>
</reference>
<accession>A0A974CK83</accession>
<proteinExistence type="predicted"/>